<dbReference type="AlphaFoldDB" id="E2A5H1"/>
<organism evidence="2">
    <name type="scientific">Camponotus floridanus</name>
    <name type="common">Florida carpenter ant</name>
    <dbReference type="NCBI Taxonomy" id="104421"/>
    <lineage>
        <taxon>Eukaryota</taxon>
        <taxon>Metazoa</taxon>
        <taxon>Ecdysozoa</taxon>
        <taxon>Arthropoda</taxon>
        <taxon>Hexapoda</taxon>
        <taxon>Insecta</taxon>
        <taxon>Pterygota</taxon>
        <taxon>Neoptera</taxon>
        <taxon>Endopterygota</taxon>
        <taxon>Hymenoptera</taxon>
        <taxon>Apocrita</taxon>
        <taxon>Aculeata</taxon>
        <taxon>Formicoidea</taxon>
        <taxon>Formicidae</taxon>
        <taxon>Formicinae</taxon>
        <taxon>Camponotus</taxon>
    </lineage>
</organism>
<keyword evidence="2" id="KW-1185">Reference proteome</keyword>
<dbReference type="GO" id="GO:0003676">
    <property type="term" value="F:nucleic acid binding"/>
    <property type="evidence" value="ECO:0007669"/>
    <property type="project" value="InterPro"/>
</dbReference>
<name>E2A5H1_CAMFO</name>
<sequence>DLIPLDFFLWGYVKDKIMFKSPTTKENMKQGIRDACASV</sequence>
<dbReference type="Gene3D" id="3.30.420.10">
    <property type="entry name" value="Ribonuclease H-like superfamily/Ribonuclease H"/>
    <property type="match status" value="1"/>
</dbReference>
<dbReference type="Proteomes" id="UP000000311">
    <property type="component" value="Unassembled WGS sequence"/>
</dbReference>
<accession>E2A5H1</accession>
<feature type="non-terminal residue" evidence="1">
    <location>
        <position position="1"/>
    </location>
</feature>
<gene>
    <name evidence="1" type="ORF">EAG_10079</name>
</gene>
<reference evidence="1 2" key="1">
    <citation type="journal article" date="2010" name="Science">
        <title>Genomic comparison of the ants Camponotus floridanus and Harpegnathos saltator.</title>
        <authorList>
            <person name="Bonasio R."/>
            <person name="Zhang G."/>
            <person name="Ye C."/>
            <person name="Mutti N.S."/>
            <person name="Fang X."/>
            <person name="Qin N."/>
            <person name="Donahue G."/>
            <person name="Yang P."/>
            <person name="Li Q."/>
            <person name="Li C."/>
            <person name="Zhang P."/>
            <person name="Huang Z."/>
            <person name="Berger S.L."/>
            <person name="Reinberg D."/>
            <person name="Wang J."/>
            <person name="Liebig J."/>
        </authorList>
    </citation>
    <scope>NUCLEOTIDE SEQUENCE [LARGE SCALE GENOMIC DNA]</scope>
    <source>
        <strain evidence="2">C129</strain>
    </source>
</reference>
<protein>
    <submittedName>
        <fullName evidence="1">Uncharacterized protein</fullName>
    </submittedName>
</protein>
<proteinExistence type="predicted"/>
<evidence type="ECO:0000313" key="1">
    <source>
        <dbReference type="EMBL" id="EFN71318.1"/>
    </source>
</evidence>
<dbReference type="InterPro" id="IPR036397">
    <property type="entry name" value="RNaseH_sf"/>
</dbReference>
<evidence type="ECO:0000313" key="2">
    <source>
        <dbReference type="Proteomes" id="UP000000311"/>
    </source>
</evidence>
<dbReference type="InParanoid" id="E2A5H1"/>
<dbReference type="EMBL" id="GL436947">
    <property type="protein sequence ID" value="EFN71318.1"/>
    <property type="molecule type" value="Genomic_DNA"/>
</dbReference>
<feature type="non-terminal residue" evidence="1">
    <location>
        <position position="39"/>
    </location>
</feature>